<name>A0A8T1W5L0_9STRA</name>
<keyword evidence="1" id="KW-0732">Signal</keyword>
<protein>
    <recommendedName>
        <fullName evidence="4">Ecp2 effector protein domain-containing protein</fullName>
    </recommendedName>
</protein>
<feature type="signal peptide" evidence="1">
    <location>
        <begin position="1"/>
        <end position="17"/>
    </location>
</feature>
<keyword evidence="3" id="KW-1185">Reference proteome</keyword>
<gene>
    <name evidence="2" type="ORF">PHYBOEH_008240</name>
</gene>
<comment type="caution">
    <text evidence="2">The sequence shown here is derived from an EMBL/GenBank/DDBJ whole genome shotgun (WGS) entry which is preliminary data.</text>
</comment>
<evidence type="ECO:0000313" key="3">
    <source>
        <dbReference type="Proteomes" id="UP000693981"/>
    </source>
</evidence>
<evidence type="ECO:0000313" key="2">
    <source>
        <dbReference type="EMBL" id="KAG7387433.1"/>
    </source>
</evidence>
<dbReference type="Proteomes" id="UP000693981">
    <property type="component" value="Unassembled WGS sequence"/>
</dbReference>
<feature type="chain" id="PRO_5035926518" description="Ecp2 effector protein domain-containing protein" evidence="1">
    <location>
        <begin position="18"/>
        <end position="161"/>
    </location>
</feature>
<dbReference type="AlphaFoldDB" id="A0A8T1W5L0"/>
<proteinExistence type="predicted"/>
<evidence type="ECO:0000256" key="1">
    <source>
        <dbReference type="SAM" id="SignalP"/>
    </source>
</evidence>
<dbReference type="EMBL" id="JAGDFL010000475">
    <property type="protein sequence ID" value="KAG7387433.1"/>
    <property type="molecule type" value="Genomic_DNA"/>
</dbReference>
<sequence length="161" mass="18087">MPLLLLLLFTLATIAKAVFSGRIQFYRDINLNHHLGSLKFNKANRCFNLDCDDLNDAISSVKWWGLPAKATYKSGIPARMAFYADLNCKGESRSYPTKWEGIMAFSARSFNDVISSIMLLQTSTKVEKGYINVCEVAESGMWSATNSSILYEVDNTTDNYN</sequence>
<dbReference type="OrthoDB" id="105517at2759"/>
<organism evidence="2 3">
    <name type="scientific">Phytophthora boehmeriae</name>
    <dbReference type="NCBI Taxonomy" id="109152"/>
    <lineage>
        <taxon>Eukaryota</taxon>
        <taxon>Sar</taxon>
        <taxon>Stramenopiles</taxon>
        <taxon>Oomycota</taxon>
        <taxon>Peronosporomycetes</taxon>
        <taxon>Peronosporales</taxon>
        <taxon>Peronosporaceae</taxon>
        <taxon>Phytophthora</taxon>
    </lineage>
</organism>
<accession>A0A8T1W5L0</accession>
<reference evidence="2" key="1">
    <citation type="submission" date="2021-02" db="EMBL/GenBank/DDBJ databases">
        <authorList>
            <person name="Palmer J.M."/>
        </authorList>
    </citation>
    <scope>NUCLEOTIDE SEQUENCE</scope>
    <source>
        <strain evidence="2">SCRP23</strain>
    </source>
</reference>
<evidence type="ECO:0008006" key="4">
    <source>
        <dbReference type="Google" id="ProtNLM"/>
    </source>
</evidence>